<evidence type="ECO:0000256" key="1">
    <source>
        <dbReference type="SAM" id="MobiDB-lite"/>
    </source>
</evidence>
<evidence type="ECO:0000313" key="3">
    <source>
        <dbReference type="Proteomes" id="UP000439903"/>
    </source>
</evidence>
<comment type="caution">
    <text evidence="2">The sequence shown here is derived from an EMBL/GenBank/DDBJ whole genome shotgun (WGS) entry which is preliminary data.</text>
</comment>
<accession>A0A8H4B4K6</accession>
<keyword evidence="3" id="KW-1185">Reference proteome</keyword>
<feature type="region of interest" description="Disordered" evidence="1">
    <location>
        <begin position="214"/>
        <end position="233"/>
    </location>
</feature>
<proteinExistence type="predicted"/>
<dbReference type="OrthoDB" id="2404417at2759"/>
<name>A0A8H4B4K6_GIGMA</name>
<protein>
    <submittedName>
        <fullName evidence="2">Proteophosphoglycan ppg4</fullName>
    </submittedName>
</protein>
<dbReference type="AlphaFoldDB" id="A0A8H4B4K6"/>
<gene>
    <name evidence="2" type="ORF">F8M41_007046</name>
</gene>
<evidence type="ECO:0000313" key="2">
    <source>
        <dbReference type="EMBL" id="KAF0559079.1"/>
    </source>
</evidence>
<reference evidence="2 3" key="1">
    <citation type="journal article" date="2019" name="Environ. Microbiol.">
        <title>At the nexus of three kingdoms: the genome of the mycorrhizal fungus Gigaspora margarita provides insights into plant, endobacterial and fungal interactions.</title>
        <authorList>
            <person name="Venice F."/>
            <person name="Ghignone S."/>
            <person name="Salvioli di Fossalunga A."/>
            <person name="Amselem J."/>
            <person name="Novero M."/>
            <person name="Xianan X."/>
            <person name="Sedzielewska Toro K."/>
            <person name="Morin E."/>
            <person name="Lipzen A."/>
            <person name="Grigoriev I.V."/>
            <person name="Henrissat B."/>
            <person name="Martin F.M."/>
            <person name="Bonfante P."/>
        </authorList>
    </citation>
    <scope>NUCLEOTIDE SEQUENCE [LARGE SCALE GENOMIC DNA]</scope>
    <source>
        <strain evidence="2 3">BEG34</strain>
    </source>
</reference>
<dbReference type="EMBL" id="WTPW01000018">
    <property type="protein sequence ID" value="KAF0559079.1"/>
    <property type="molecule type" value="Genomic_DNA"/>
</dbReference>
<dbReference type="Proteomes" id="UP000439903">
    <property type="component" value="Unassembled WGS sequence"/>
</dbReference>
<organism evidence="2 3">
    <name type="scientific">Gigaspora margarita</name>
    <dbReference type="NCBI Taxonomy" id="4874"/>
    <lineage>
        <taxon>Eukaryota</taxon>
        <taxon>Fungi</taxon>
        <taxon>Fungi incertae sedis</taxon>
        <taxon>Mucoromycota</taxon>
        <taxon>Glomeromycotina</taxon>
        <taxon>Glomeromycetes</taxon>
        <taxon>Diversisporales</taxon>
        <taxon>Gigasporaceae</taxon>
        <taxon>Gigaspora</taxon>
    </lineage>
</organism>
<sequence length="361" mass="42108">MTTNNFTERMHKTVEARRSGTQTVVKFIEQLYGIKVFRKSLVQNELGETQLDAGLATYWNMRTIEHRQITPKKPVDKKCRINQERLYVLLGLVKQISEQQSYMLVEKQSKKFYSLYNFYPVNMSAKISEQINEMILKLINRDNLCVPTTHYLVNNKEHIIAPEKKNYIIHHGTSEDVYQEILRLFNSRGNDIFFPTERRTTIKDPFRLIENIQDPTTIGSSKNHGAKPRKSSQFFNSNNLQFNEAEKIYINENVDQEHNIFKHSVLSEISTSQNEDAIECTDSIQFVDVSSNEQENNNGSAIKDSLEELFLEKGCDWNLKDFTNMAVSKKLQLNDNPVVNGVKLYRWISNRKIREKKPISN</sequence>
<feature type="compositionally biased region" description="Polar residues" evidence="1">
    <location>
        <begin position="214"/>
        <end position="223"/>
    </location>
</feature>